<evidence type="ECO:0000256" key="1">
    <source>
        <dbReference type="ARBA" id="ARBA00004141"/>
    </source>
</evidence>
<feature type="transmembrane region" description="Helical" evidence="5">
    <location>
        <begin position="373"/>
        <end position="390"/>
    </location>
</feature>
<evidence type="ECO:0008006" key="8">
    <source>
        <dbReference type="Google" id="ProtNLM"/>
    </source>
</evidence>
<dbReference type="GO" id="GO:0016020">
    <property type="term" value="C:membrane"/>
    <property type="evidence" value="ECO:0007669"/>
    <property type="project" value="UniProtKB-SubCell"/>
</dbReference>
<dbReference type="Proteomes" id="UP000001396">
    <property type="component" value="Unassembled WGS sequence"/>
</dbReference>
<dbReference type="InterPro" id="IPR049680">
    <property type="entry name" value="FLVCR1-2_SLC49-like"/>
</dbReference>
<dbReference type="AlphaFoldDB" id="D3BIA2"/>
<dbReference type="EMBL" id="ADBJ01000037">
    <property type="protein sequence ID" value="EFA79002.1"/>
    <property type="molecule type" value="Genomic_DNA"/>
</dbReference>
<dbReference type="PANTHER" id="PTHR10924">
    <property type="entry name" value="MAJOR FACILITATOR SUPERFAMILY PROTEIN-RELATED"/>
    <property type="match status" value="1"/>
</dbReference>
<evidence type="ECO:0000256" key="4">
    <source>
        <dbReference type="ARBA" id="ARBA00023136"/>
    </source>
</evidence>
<evidence type="ECO:0000256" key="3">
    <source>
        <dbReference type="ARBA" id="ARBA00022989"/>
    </source>
</evidence>
<dbReference type="FunCoup" id="D3BIA2">
    <property type="interactions" value="9"/>
</dbReference>
<keyword evidence="4 5" id="KW-0472">Membrane</keyword>
<dbReference type="InParanoid" id="D3BIA2"/>
<dbReference type="GO" id="GO:0022857">
    <property type="term" value="F:transmembrane transporter activity"/>
    <property type="evidence" value="ECO:0007669"/>
    <property type="project" value="InterPro"/>
</dbReference>
<feature type="transmembrane region" description="Helical" evidence="5">
    <location>
        <begin position="114"/>
        <end position="134"/>
    </location>
</feature>
<keyword evidence="7" id="KW-1185">Reference proteome</keyword>
<accession>D3BIA2</accession>
<feature type="transmembrane region" description="Helical" evidence="5">
    <location>
        <begin position="232"/>
        <end position="252"/>
    </location>
</feature>
<evidence type="ECO:0000313" key="6">
    <source>
        <dbReference type="EMBL" id="EFA79002.1"/>
    </source>
</evidence>
<evidence type="ECO:0000313" key="7">
    <source>
        <dbReference type="Proteomes" id="UP000001396"/>
    </source>
</evidence>
<dbReference type="InterPro" id="IPR011701">
    <property type="entry name" value="MFS"/>
</dbReference>
<dbReference type="Gene3D" id="1.20.1250.20">
    <property type="entry name" value="MFS general substrate transporter like domains"/>
    <property type="match status" value="1"/>
</dbReference>
<dbReference type="RefSeq" id="XP_020431126.1">
    <property type="nucleotide sequence ID" value="XM_020579287.1"/>
</dbReference>
<dbReference type="Pfam" id="PF07690">
    <property type="entry name" value="MFS_1"/>
    <property type="match status" value="1"/>
</dbReference>
<name>D3BIA2_HETP5</name>
<keyword evidence="3 5" id="KW-1133">Transmembrane helix</keyword>
<feature type="transmembrane region" description="Helical" evidence="5">
    <location>
        <begin position="204"/>
        <end position="226"/>
    </location>
</feature>
<protein>
    <recommendedName>
        <fullName evidence="8">Major facilitator superfamily (MFS) profile domain-containing protein</fullName>
    </recommendedName>
</protein>
<keyword evidence="2 5" id="KW-0812">Transmembrane</keyword>
<evidence type="ECO:0000256" key="2">
    <source>
        <dbReference type="ARBA" id="ARBA00022692"/>
    </source>
</evidence>
<reference evidence="6 7" key="1">
    <citation type="journal article" date="2011" name="Genome Res.">
        <title>Phylogeny-wide analysis of social amoeba genomes highlights ancient origins for complex intercellular communication.</title>
        <authorList>
            <person name="Heidel A.J."/>
            <person name="Lawal H.M."/>
            <person name="Felder M."/>
            <person name="Schilde C."/>
            <person name="Helps N.R."/>
            <person name="Tunggal B."/>
            <person name="Rivero F."/>
            <person name="John U."/>
            <person name="Schleicher M."/>
            <person name="Eichinger L."/>
            <person name="Platzer M."/>
            <person name="Noegel A.A."/>
            <person name="Schaap P."/>
            <person name="Gloeckner G."/>
        </authorList>
    </citation>
    <scope>NUCLEOTIDE SEQUENCE [LARGE SCALE GENOMIC DNA]</scope>
    <source>
        <strain evidence="7">ATCC 26659 / Pp 5 / PN500</strain>
    </source>
</reference>
<feature type="transmembrane region" description="Helical" evidence="5">
    <location>
        <begin position="348"/>
        <end position="367"/>
    </location>
</feature>
<sequence length="404" mass="44643">MSKTKNYAKIENSNQDVNFVNDDEDNDSFQRTNNKENTPLLINNDISINYASADHENNSPPVTGADGKFIVYKRRWWVLFMFTLLSLNQCNFWITFSTVAVLAKQYYNTDLARINFLTELGPILYVPFSVVFSWSINRYGIRPNILIASALVAIGGAVRSVPGIFPLVIIGQSFNAIAGPFMMTVPTKISNVWFPPEERTFSTAISTVSNFSGSAIGFLLALFATTDTHLKYLLYAEAVSGALIFIAILIYYPEKPPTPPSATALEAERAHQASHIGLLDSWKQLFIQSYRFLRIPSASILTIVSSITSGCYAGWSAILTEIIVNVYTPSQGAVEVSFPIPEAVGSSLISILINVFTFVSIEVGSLIPPQTLNWMLVGCSAVSVILLLFVKEDYKRLKSDAKVQ</sequence>
<dbReference type="SUPFAM" id="SSF103473">
    <property type="entry name" value="MFS general substrate transporter"/>
    <property type="match status" value="1"/>
</dbReference>
<dbReference type="PANTHER" id="PTHR10924:SF27">
    <property type="entry name" value="SOLUTE CARRIER FAMILY 49 MEMBER 4"/>
    <property type="match status" value="1"/>
</dbReference>
<comment type="subcellular location">
    <subcellularLocation>
        <location evidence="1">Membrane</location>
        <topology evidence="1">Multi-pass membrane protein</topology>
    </subcellularLocation>
</comment>
<dbReference type="InterPro" id="IPR036259">
    <property type="entry name" value="MFS_trans_sf"/>
</dbReference>
<evidence type="ECO:0000256" key="5">
    <source>
        <dbReference type="SAM" id="Phobius"/>
    </source>
</evidence>
<proteinExistence type="predicted"/>
<dbReference type="GeneID" id="31363950"/>
<feature type="transmembrane region" description="Helical" evidence="5">
    <location>
        <begin position="76"/>
        <end position="94"/>
    </location>
</feature>
<gene>
    <name evidence="6" type="ORF">PPL_08470</name>
</gene>
<dbReference type="OMA" id="IVQYYNT"/>
<organism evidence="6 7">
    <name type="scientific">Heterostelium pallidum (strain ATCC 26659 / Pp 5 / PN500)</name>
    <name type="common">Cellular slime mold</name>
    <name type="synonym">Polysphondylium pallidum</name>
    <dbReference type="NCBI Taxonomy" id="670386"/>
    <lineage>
        <taxon>Eukaryota</taxon>
        <taxon>Amoebozoa</taxon>
        <taxon>Evosea</taxon>
        <taxon>Eumycetozoa</taxon>
        <taxon>Dictyostelia</taxon>
        <taxon>Acytosteliales</taxon>
        <taxon>Acytosteliaceae</taxon>
        <taxon>Heterostelium</taxon>
    </lineage>
</organism>
<comment type="caution">
    <text evidence="6">The sequence shown here is derived from an EMBL/GenBank/DDBJ whole genome shotgun (WGS) entry which is preliminary data.</text>
</comment>